<dbReference type="Proteomes" id="UP001054837">
    <property type="component" value="Unassembled WGS sequence"/>
</dbReference>
<feature type="region of interest" description="Disordered" evidence="1">
    <location>
        <begin position="1"/>
        <end position="20"/>
    </location>
</feature>
<name>A0AAV4RN65_9ARAC</name>
<dbReference type="AlphaFoldDB" id="A0AAV4RN65"/>
<keyword evidence="3" id="KW-1185">Reference proteome</keyword>
<protein>
    <submittedName>
        <fullName evidence="2">Uncharacterized protein</fullName>
    </submittedName>
</protein>
<feature type="compositionally biased region" description="Basic and acidic residues" evidence="1">
    <location>
        <begin position="9"/>
        <end position="20"/>
    </location>
</feature>
<evidence type="ECO:0000313" key="3">
    <source>
        <dbReference type="Proteomes" id="UP001054837"/>
    </source>
</evidence>
<proteinExistence type="predicted"/>
<reference evidence="2 3" key="1">
    <citation type="submission" date="2021-06" db="EMBL/GenBank/DDBJ databases">
        <title>Caerostris darwini draft genome.</title>
        <authorList>
            <person name="Kono N."/>
            <person name="Arakawa K."/>
        </authorList>
    </citation>
    <scope>NUCLEOTIDE SEQUENCE [LARGE SCALE GENOMIC DNA]</scope>
</reference>
<dbReference type="EMBL" id="BPLQ01006342">
    <property type="protein sequence ID" value="GIY21725.1"/>
    <property type="molecule type" value="Genomic_DNA"/>
</dbReference>
<organism evidence="2 3">
    <name type="scientific">Caerostris darwini</name>
    <dbReference type="NCBI Taxonomy" id="1538125"/>
    <lineage>
        <taxon>Eukaryota</taxon>
        <taxon>Metazoa</taxon>
        <taxon>Ecdysozoa</taxon>
        <taxon>Arthropoda</taxon>
        <taxon>Chelicerata</taxon>
        <taxon>Arachnida</taxon>
        <taxon>Araneae</taxon>
        <taxon>Araneomorphae</taxon>
        <taxon>Entelegynae</taxon>
        <taxon>Araneoidea</taxon>
        <taxon>Araneidae</taxon>
        <taxon>Caerostris</taxon>
    </lineage>
</organism>
<gene>
    <name evidence="2" type="ORF">CDAR_291211</name>
</gene>
<evidence type="ECO:0000256" key="1">
    <source>
        <dbReference type="SAM" id="MobiDB-lite"/>
    </source>
</evidence>
<comment type="caution">
    <text evidence="2">The sequence shown here is derived from an EMBL/GenBank/DDBJ whole genome shotgun (WGS) entry which is preliminary data.</text>
</comment>
<sequence>MGKEPASQRSKDVKQHIETKNRLECSSDNYDQIPEFSTKDSQVLPESILLNEKIKFITNHVQQNNIDGNEDETKIDETSPEESIKKYVSSIHLRYY</sequence>
<evidence type="ECO:0000313" key="2">
    <source>
        <dbReference type="EMBL" id="GIY21725.1"/>
    </source>
</evidence>
<accession>A0AAV4RN65</accession>